<dbReference type="KEGG" id="cdet:87937049"/>
<protein>
    <submittedName>
        <fullName evidence="1">Uncharacterized protein</fullName>
    </submittedName>
</protein>
<dbReference type="Proteomes" id="UP001322277">
    <property type="component" value="Chromosome 1"/>
</dbReference>
<dbReference type="GeneID" id="87937049"/>
<keyword evidence="2" id="KW-1185">Reference proteome</keyword>
<proteinExistence type="predicted"/>
<organism evidence="1 2">
    <name type="scientific">Colletotrichum destructivum</name>
    <dbReference type="NCBI Taxonomy" id="34406"/>
    <lineage>
        <taxon>Eukaryota</taxon>
        <taxon>Fungi</taxon>
        <taxon>Dikarya</taxon>
        <taxon>Ascomycota</taxon>
        <taxon>Pezizomycotina</taxon>
        <taxon>Sordariomycetes</taxon>
        <taxon>Hypocreomycetidae</taxon>
        <taxon>Glomerellales</taxon>
        <taxon>Glomerellaceae</taxon>
        <taxon>Colletotrichum</taxon>
        <taxon>Colletotrichum destructivum species complex</taxon>
    </lineage>
</organism>
<name>A0AAX4HWT2_9PEZI</name>
<dbReference type="AlphaFoldDB" id="A0AAX4HWT2"/>
<accession>A0AAX4HWT2</accession>
<dbReference type="RefSeq" id="XP_062772756.1">
    <property type="nucleotide sequence ID" value="XM_062916705.1"/>
</dbReference>
<evidence type="ECO:0000313" key="1">
    <source>
        <dbReference type="EMBL" id="WQF75532.1"/>
    </source>
</evidence>
<reference evidence="2" key="1">
    <citation type="journal article" date="2023" name="bioRxiv">
        <title>Complete genome of the Medicago anthracnose fungus, Colletotrichum destructivum, reveals a mini-chromosome-like region within a core chromosome.</title>
        <authorList>
            <person name="Lapalu N."/>
            <person name="Simon A."/>
            <person name="Lu A."/>
            <person name="Plaumann P.-L."/>
            <person name="Amselem J."/>
            <person name="Pigne S."/>
            <person name="Auger A."/>
            <person name="Koch C."/>
            <person name="Dallery J.-F."/>
            <person name="O'Connell R.J."/>
        </authorList>
    </citation>
    <scope>NUCLEOTIDE SEQUENCE [LARGE SCALE GENOMIC DNA]</scope>
    <source>
        <strain evidence="2">CBS 520.97</strain>
    </source>
</reference>
<sequence length="190" mass="21904">MRIKGLNARAGSVRTQRSHLASRLEKTAVLPTTARQRVLKGRAKRWRTGINAWCPRSSICNLSASPYLAYRNITFVQLVEQHRRLHGQSLRSWDTILKVDYVPALYKKPHLHLSFHVLLVEQKPLLHRHHGYGQKSPTGEDGGRNARQLGTRTIFSLAEDYCFKKKTGYGVQILLAWQDRNWLESFCECL</sequence>
<dbReference type="EMBL" id="CP137305">
    <property type="protein sequence ID" value="WQF75532.1"/>
    <property type="molecule type" value="Genomic_DNA"/>
</dbReference>
<evidence type="ECO:0000313" key="2">
    <source>
        <dbReference type="Proteomes" id="UP001322277"/>
    </source>
</evidence>
<gene>
    <name evidence="1" type="ORF">CDEST_00546</name>
</gene>